<feature type="compositionally biased region" description="Polar residues" evidence="1">
    <location>
        <begin position="54"/>
        <end position="73"/>
    </location>
</feature>
<evidence type="ECO:0000313" key="2">
    <source>
        <dbReference type="EMBL" id="WAQ87154.1"/>
    </source>
</evidence>
<sequence length="492" mass="54802">MSYNLNTPSGTYNNSNYDQSHGYGQSPSHSSGYQSSPHQSTPSGFPTGFHPHLQHQSPLHSRSHHPPTSGSQQSLLYARRQQGPQLNRMDPNFTPHIPQSSELFDQLASPSEYHSSNHAHQHHNHLPHYNSSPLNPSDARTPSTYYSPSVRLSSTPHIASPLSSQVNIAKPRAKRAPRVASSSTSSTPSSATHPALPARSTTRQDQPASTAPLASLNQTRSRKRKKIQESDQPAPQPRSHEELMNLTEAQLAIDAKKYSKKAMSDTDRAFFAEFYHKQRKELCVQAIERGASLPMVDAYLGKRMPVKKPNRFNHFMRTKRARAVFRGARKGVKNKNSMNDASLLWNKLTPEAQAAYQNGVPDDDYKTDDDETPVDDGTRKSMSFKRASEQVQSFLDDWFRKATNCEMIMFAVSRHLAAHSFQFGKATHGASKFLASAAELDGTKHFPARMQAYLTGYEVADIAQLLKPKKRKPKSGDWPVSAAVRMSSFVGT</sequence>
<dbReference type="GeneID" id="77812885"/>
<keyword evidence="3" id="KW-1185">Reference proteome</keyword>
<protein>
    <recommendedName>
        <fullName evidence="4">HMG box domain-containing protein</fullName>
    </recommendedName>
</protein>
<feature type="compositionally biased region" description="Polar residues" evidence="1">
    <location>
        <begin position="132"/>
        <end position="167"/>
    </location>
</feature>
<reference evidence="2" key="1">
    <citation type="submission" date="2022-10" db="EMBL/GenBank/DDBJ databases">
        <title>Puccinia triticina Genome sequencing and assembly.</title>
        <authorList>
            <person name="Li C."/>
        </authorList>
    </citation>
    <scope>NUCLEOTIDE SEQUENCE</scope>
    <source>
        <strain evidence="2">Pt15</strain>
    </source>
</reference>
<feature type="compositionally biased region" description="Polar residues" evidence="1">
    <location>
        <begin position="1"/>
        <end position="18"/>
    </location>
</feature>
<dbReference type="EMBL" id="CP110428">
    <property type="protein sequence ID" value="WAQ87154.1"/>
    <property type="molecule type" value="Genomic_DNA"/>
</dbReference>
<feature type="region of interest" description="Disordered" evidence="1">
    <location>
        <begin position="106"/>
        <end position="242"/>
    </location>
</feature>
<feature type="region of interest" description="Disordered" evidence="1">
    <location>
        <begin position="1"/>
        <end position="73"/>
    </location>
</feature>
<evidence type="ECO:0000313" key="3">
    <source>
        <dbReference type="Proteomes" id="UP001164743"/>
    </source>
</evidence>
<feature type="region of interest" description="Disordered" evidence="1">
    <location>
        <begin position="357"/>
        <end position="380"/>
    </location>
</feature>
<dbReference type="Proteomes" id="UP001164743">
    <property type="component" value="Chromosome 8A"/>
</dbReference>
<feature type="compositionally biased region" description="Low complexity" evidence="1">
    <location>
        <begin position="19"/>
        <end position="40"/>
    </location>
</feature>
<evidence type="ECO:0008006" key="4">
    <source>
        <dbReference type="Google" id="ProtNLM"/>
    </source>
</evidence>
<gene>
    <name evidence="2" type="ORF">PtA15_8A55</name>
</gene>
<feature type="compositionally biased region" description="Acidic residues" evidence="1">
    <location>
        <begin position="361"/>
        <end position="374"/>
    </location>
</feature>
<name>A0ABY7CPN7_9BASI</name>
<proteinExistence type="predicted"/>
<evidence type="ECO:0000256" key="1">
    <source>
        <dbReference type="SAM" id="MobiDB-lite"/>
    </source>
</evidence>
<accession>A0ABY7CPN7</accession>
<feature type="compositionally biased region" description="Basic residues" evidence="1">
    <location>
        <begin position="117"/>
        <end position="126"/>
    </location>
</feature>
<organism evidence="2 3">
    <name type="scientific">Puccinia triticina</name>
    <dbReference type="NCBI Taxonomy" id="208348"/>
    <lineage>
        <taxon>Eukaryota</taxon>
        <taxon>Fungi</taxon>
        <taxon>Dikarya</taxon>
        <taxon>Basidiomycota</taxon>
        <taxon>Pucciniomycotina</taxon>
        <taxon>Pucciniomycetes</taxon>
        <taxon>Pucciniales</taxon>
        <taxon>Pucciniaceae</taxon>
        <taxon>Puccinia</taxon>
    </lineage>
</organism>
<feature type="compositionally biased region" description="Low complexity" evidence="1">
    <location>
        <begin position="178"/>
        <end position="198"/>
    </location>
</feature>
<dbReference type="RefSeq" id="XP_053022709.1">
    <property type="nucleotide sequence ID" value="XM_053172001.1"/>
</dbReference>
<feature type="compositionally biased region" description="Polar residues" evidence="1">
    <location>
        <begin position="199"/>
        <end position="209"/>
    </location>
</feature>